<dbReference type="InterPro" id="IPR036249">
    <property type="entry name" value="Thioredoxin-like_sf"/>
</dbReference>
<dbReference type="InterPro" id="IPR013766">
    <property type="entry name" value="Thioredoxin_domain"/>
</dbReference>
<evidence type="ECO:0000259" key="1">
    <source>
        <dbReference type="Pfam" id="PF00085"/>
    </source>
</evidence>
<feature type="domain" description="Thioredoxin" evidence="1">
    <location>
        <begin position="7"/>
        <end position="68"/>
    </location>
</feature>
<keyword evidence="2" id="KW-1185">Reference proteome</keyword>
<dbReference type="CDD" id="cd02947">
    <property type="entry name" value="TRX_family"/>
    <property type="match status" value="1"/>
</dbReference>
<sequence length="127" mass="13982">MSASSPALHVVCLCAEWCGTCREYRPLFDALAARHPHARFGWIDIEDEADRIGDLDIENFPTVLLARELDGRLQPVFFGTVLPHIELLARQMQEARDMAALQAGGAHGLDAREFASLQALVAELARG</sequence>
<dbReference type="OrthoDB" id="8521206at2"/>
<reference evidence="3" key="4">
    <citation type="journal article" date="2019" name="Biol. Chem.">
        <title>Structural and mechanistic aspects of S-S bonds in the thioredoxin-like family of proteins.</title>
        <authorList>
            <person name="Sousa S.F."/>
            <person name="Neves R.P.P."/>
            <person name="Waheed S.O."/>
            <person name="Fernandes P.A."/>
            <person name="Ramos M.J."/>
        </authorList>
    </citation>
    <scope>NUCLEOTIDE SEQUENCE</scope>
</reference>
<dbReference type="Proteomes" id="UP000675920">
    <property type="component" value="Unplaced"/>
</dbReference>
<proteinExistence type="predicted"/>
<dbReference type="Pfam" id="PF00085">
    <property type="entry name" value="Thioredoxin"/>
    <property type="match status" value="1"/>
</dbReference>
<accession>A0A8B6XBI0</accession>
<reference evidence="3" key="3">
    <citation type="journal article" date="2005" name="Proteins">
        <title>Structural classification of thioredoxin-like fold proteins.</title>
        <authorList>
            <person name="Qi Y."/>
            <person name="Grishin N.V."/>
        </authorList>
    </citation>
    <scope>NUCLEOTIDE SEQUENCE</scope>
</reference>
<reference evidence="3" key="5">
    <citation type="submission" date="2025-08" db="UniProtKB">
        <authorList>
            <consortium name="RefSeq"/>
        </authorList>
    </citation>
    <scope>IDENTIFICATION</scope>
</reference>
<evidence type="ECO:0000313" key="2">
    <source>
        <dbReference type="Proteomes" id="UP000675920"/>
    </source>
</evidence>
<organism evidence="2 3">
    <name type="scientific">Derxia gummosa DSM 723</name>
    <dbReference type="NCBI Taxonomy" id="1121388"/>
    <lineage>
        <taxon>Bacteria</taxon>
        <taxon>Pseudomonadati</taxon>
        <taxon>Pseudomonadota</taxon>
        <taxon>Betaproteobacteria</taxon>
        <taxon>Burkholderiales</taxon>
        <taxon>Alcaligenaceae</taxon>
        <taxon>Derxia</taxon>
    </lineage>
</organism>
<dbReference type="EC" id="1.8.-.-" evidence="3"/>
<dbReference type="AlphaFoldDB" id="A0A8B6XBI0"/>
<dbReference type="RefSeq" id="WP_084545151.1">
    <property type="nucleotide sequence ID" value="NZ_AXWS01000014.1"/>
</dbReference>
<evidence type="ECO:0000313" key="3">
    <source>
        <dbReference type="RefSeq" id="WP_084545151.1"/>
    </source>
</evidence>
<dbReference type="Gene3D" id="3.40.30.10">
    <property type="entry name" value="Glutaredoxin"/>
    <property type="match status" value="1"/>
</dbReference>
<reference evidence="3" key="2">
    <citation type="journal article" date="2002" name="Ann. N. Y. Acad. Sci.">
        <title>Thioredoxin superfamily and thioredoxin-inducing agents.</title>
        <authorList>
            <person name="Hirota K."/>
            <person name="Nakamura H."/>
            <person name="Masutani H."/>
            <person name="Yodoi J."/>
        </authorList>
    </citation>
    <scope>NUCLEOTIDE SEQUENCE</scope>
</reference>
<name>A0A8B6XBI0_9BURK</name>
<dbReference type="SUPFAM" id="SSF52833">
    <property type="entry name" value="Thioredoxin-like"/>
    <property type="match status" value="1"/>
</dbReference>
<protein>
    <submittedName>
        <fullName evidence="3">Thioredoxin family protein</fullName>
        <ecNumber evidence="3">1.8.-.-</ecNumber>
    </submittedName>
</protein>
<reference evidence="3" key="1">
    <citation type="journal article" date="2001" name="Annu. Rev. Biophys. Biomol. Struct.">
        <title>Properties and biological activities of thioredoxins.</title>
        <authorList>
            <person name="Powis G."/>
            <person name="Montfort W.R."/>
        </authorList>
    </citation>
    <scope>NUCLEOTIDE SEQUENCE</scope>
</reference>